<evidence type="ECO:0008006" key="2">
    <source>
        <dbReference type="Google" id="ProtNLM"/>
    </source>
</evidence>
<protein>
    <recommendedName>
        <fullName evidence="2">Dihydrodipicolinate synthase</fullName>
    </recommendedName>
</protein>
<comment type="caution">
    <text evidence="1">The sequence shown here is derived from an EMBL/GenBank/DDBJ whole genome shotgun (WGS) entry which is preliminary data.</text>
</comment>
<proteinExistence type="predicted"/>
<accession>X0T165</accession>
<evidence type="ECO:0000313" key="1">
    <source>
        <dbReference type="EMBL" id="GAF86959.1"/>
    </source>
</evidence>
<dbReference type="AlphaFoldDB" id="X0T165"/>
<feature type="non-terminal residue" evidence="1">
    <location>
        <position position="1"/>
    </location>
</feature>
<dbReference type="EMBL" id="BARS01015075">
    <property type="protein sequence ID" value="GAF86959.1"/>
    <property type="molecule type" value="Genomic_DNA"/>
</dbReference>
<name>X0T165_9ZZZZ</name>
<reference evidence="1" key="1">
    <citation type="journal article" date="2014" name="Front. Microbiol.">
        <title>High frequency of phylogenetically diverse reductive dehalogenase-homologous genes in deep subseafloor sedimentary metagenomes.</title>
        <authorList>
            <person name="Kawai M."/>
            <person name="Futagami T."/>
            <person name="Toyoda A."/>
            <person name="Takaki Y."/>
            <person name="Nishi S."/>
            <person name="Hori S."/>
            <person name="Arai W."/>
            <person name="Tsubouchi T."/>
            <person name="Morono Y."/>
            <person name="Uchiyama I."/>
            <person name="Ito T."/>
            <person name="Fujiyama A."/>
            <person name="Inagaki F."/>
            <person name="Takami H."/>
        </authorList>
    </citation>
    <scope>NUCLEOTIDE SEQUENCE</scope>
    <source>
        <strain evidence="1">Expedition CK06-06</strain>
    </source>
</reference>
<gene>
    <name evidence="1" type="ORF">S01H1_25024</name>
</gene>
<sequence length="37" mass="4321">AMQMLRRDTGELRMPMMRLTPAQETKLRITLANYGLL</sequence>
<organism evidence="1">
    <name type="scientific">marine sediment metagenome</name>
    <dbReference type="NCBI Taxonomy" id="412755"/>
    <lineage>
        <taxon>unclassified sequences</taxon>
        <taxon>metagenomes</taxon>
        <taxon>ecological metagenomes</taxon>
    </lineage>
</organism>